<dbReference type="PANTHER" id="PTHR42852">
    <property type="entry name" value="THIOL:DISULFIDE INTERCHANGE PROTEIN DSBE"/>
    <property type="match status" value="1"/>
</dbReference>
<comment type="subcellular location">
    <subcellularLocation>
        <location evidence="1">Cell envelope</location>
    </subcellularLocation>
</comment>
<dbReference type="Pfam" id="PF14289">
    <property type="entry name" value="DUF4369"/>
    <property type="match status" value="1"/>
</dbReference>
<organism evidence="8 9">
    <name type="scientific">Chitinophaga filiformis</name>
    <name type="common">Myxococcus filiformis</name>
    <name type="synonym">Flexibacter filiformis</name>
    <dbReference type="NCBI Taxonomy" id="104663"/>
    <lineage>
        <taxon>Bacteria</taxon>
        <taxon>Pseudomonadati</taxon>
        <taxon>Bacteroidota</taxon>
        <taxon>Chitinophagia</taxon>
        <taxon>Chitinophagales</taxon>
        <taxon>Chitinophagaceae</taxon>
        <taxon>Chitinophaga</taxon>
    </lineage>
</organism>
<gene>
    <name evidence="8" type="ORF">SAMN04488121_11650</name>
</gene>
<dbReference type="RefSeq" id="WP_089838914.1">
    <property type="nucleotide sequence ID" value="NZ_FNBN01000016.1"/>
</dbReference>
<evidence type="ECO:0000313" key="8">
    <source>
        <dbReference type="EMBL" id="SDH63214.1"/>
    </source>
</evidence>
<evidence type="ECO:0000259" key="7">
    <source>
        <dbReference type="PROSITE" id="PS51352"/>
    </source>
</evidence>
<dbReference type="GO" id="GO:0030313">
    <property type="term" value="C:cell envelope"/>
    <property type="evidence" value="ECO:0007669"/>
    <property type="project" value="UniProtKB-SubCell"/>
</dbReference>
<keyword evidence="6" id="KW-0732">Signal</keyword>
<dbReference type="InterPro" id="IPR036249">
    <property type="entry name" value="Thioredoxin-like_sf"/>
</dbReference>
<dbReference type="PROSITE" id="PS51352">
    <property type="entry name" value="THIOREDOXIN_2"/>
    <property type="match status" value="1"/>
</dbReference>
<dbReference type="InterPro" id="IPR017937">
    <property type="entry name" value="Thioredoxin_CS"/>
</dbReference>
<feature type="signal peptide" evidence="6">
    <location>
        <begin position="1"/>
        <end position="18"/>
    </location>
</feature>
<dbReference type="EMBL" id="FNBN01000016">
    <property type="protein sequence ID" value="SDH63214.1"/>
    <property type="molecule type" value="Genomic_DNA"/>
</dbReference>
<dbReference type="AlphaFoldDB" id="A0A1G8E001"/>
<evidence type="ECO:0000313" key="9">
    <source>
        <dbReference type="Proteomes" id="UP000199045"/>
    </source>
</evidence>
<dbReference type="Proteomes" id="UP000199045">
    <property type="component" value="Unassembled WGS sequence"/>
</dbReference>
<dbReference type="OrthoDB" id="1069091at2"/>
<dbReference type="GO" id="GO:0016209">
    <property type="term" value="F:antioxidant activity"/>
    <property type="evidence" value="ECO:0007669"/>
    <property type="project" value="InterPro"/>
</dbReference>
<dbReference type="InterPro" id="IPR050553">
    <property type="entry name" value="Thioredoxin_ResA/DsbE_sf"/>
</dbReference>
<evidence type="ECO:0000256" key="4">
    <source>
        <dbReference type="ARBA" id="ARBA00023284"/>
    </source>
</evidence>
<dbReference type="InterPro" id="IPR000866">
    <property type="entry name" value="AhpC/TSA"/>
</dbReference>
<reference evidence="8 9" key="1">
    <citation type="submission" date="2016-10" db="EMBL/GenBank/DDBJ databases">
        <authorList>
            <person name="de Groot N.N."/>
        </authorList>
    </citation>
    <scope>NUCLEOTIDE SEQUENCE [LARGE SCALE GENOMIC DNA]</scope>
    <source>
        <strain evidence="8 9">DSM 527</strain>
    </source>
</reference>
<protein>
    <submittedName>
        <fullName evidence="8">Peroxiredoxin</fullName>
    </submittedName>
</protein>
<keyword evidence="2" id="KW-0201">Cytochrome c-type biogenesis</keyword>
<keyword evidence="3" id="KW-1015">Disulfide bond</keyword>
<keyword evidence="4" id="KW-0676">Redox-active center</keyword>
<dbReference type="Gene3D" id="3.40.30.10">
    <property type="entry name" value="Glutaredoxin"/>
    <property type="match status" value="1"/>
</dbReference>
<dbReference type="GO" id="GO:0016491">
    <property type="term" value="F:oxidoreductase activity"/>
    <property type="evidence" value="ECO:0007669"/>
    <property type="project" value="InterPro"/>
</dbReference>
<name>A0A1G8E001_CHIFI</name>
<dbReference type="STRING" id="104663.SAMN04488121_11650"/>
<evidence type="ECO:0000256" key="1">
    <source>
        <dbReference type="ARBA" id="ARBA00004196"/>
    </source>
</evidence>
<dbReference type="SUPFAM" id="SSF52833">
    <property type="entry name" value="Thioredoxin-like"/>
    <property type="match status" value="1"/>
</dbReference>
<evidence type="ECO:0000256" key="6">
    <source>
        <dbReference type="SAM" id="SignalP"/>
    </source>
</evidence>
<dbReference type="GO" id="GO:0017004">
    <property type="term" value="P:cytochrome complex assembly"/>
    <property type="evidence" value="ECO:0007669"/>
    <property type="project" value="UniProtKB-KW"/>
</dbReference>
<feature type="coiled-coil region" evidence="5">
    <location>
        <begin position="135"/>
        <end position="162"/>
    </location>
</feature>
<dbReference type="PANTHER" id="PTHR42852:SF6">
    <property type="entry name" value="THIOL:DISULFIDE INTERCHANGE PROTEIN DSBE"/>
    <property type="match status" value="1"/>
</dbReference>
<dbReference type="InterPro" id="IPR025380">
    <property type="entry name" value="DUF4369"/>
</dbReference>
<evidence type="ECO:0000256" key="5">
    <source>
        <dbReference type="SAM" id="Coils"/>
    </source>
</evidence>
<evidence type="ECO:0000256" key="3">
    <source>
        <dbReference type="ARBA" id="ARBA00023157"/>
    </source>
</evidence>
<feature type="domain" description="Thioredoxin" evidence="7">
    <location>
        <begin position="246"/>
        <end position="388"/>
    </location>
</feature>
<dbReference type="PROSITE" id="PS00194">
    <property type="entry name" value="THIOREDOXIN_1"/>
    <property type="match status" value="1"/>
</dbReference>
<dbReference type="Pfam" id="PF00578">
    <property type="entry name" value="AhpC-TSA"/>
    <property type="match status" value="1"/>
</dbReference>
<dbReference type="InterPro" id="IPR013766">
    <property type="entry name" value="Thioredoxin_domain"/>
</dbReference>
<proteinExistence type="predicted"/>
<dbReference type="CDD" id="cd02966">
    <property type="entry name" value="TlpA_like_family"/>
    <property type="match status" value="1"/>
</dbReference>
<sequence length="390" mass="43746">MKSVMMAVALLAPMVLLAQEKWKGEQSFTIQGTVTALQKPAKVYLNIRRCGDNKLDSTEVKDGKFSFSGMLAEATLANLLLKVQEPPVQKDNQETPEVKMNDVLTLFLDKGDIKITTEDSISKATVEGSVANDDYLRLNGQLKDVDGRLEELERQYRQLYMAEDEDGMKKLEPQFDELAALQKQIMRDFLKNNCNSPIALYVLNKYADYEINLAEIEPMFNKLGKYIRNTPGGKEFAAGLEAAKKTAVGQPALDFAQPDVEGKNVNLASYKGKYLLIGFWASWCGPCRAENPNMLKAYSRFRDKGFDVLSVSLDDKREKWVAAIQADNLQWTQVSDLKGWKNEVAEKYGIRAIPQNLLIDPKGNIIAKNLRGDALEKKLEEVFSVEVAGK</sequence>
<keyword evidence="5" id="KW-0175">Coiled coil</keyword>
<accession>A0A1G8E001</accession>
<feature type="chain" id="PRO_5011758602" evidence="6">
    <location>
        <begin position="19"/>
        <end position="390"/>
    </location>
</feature>
<evidence type="ECO:0000256" key="2">
    <source>
        <dbReference type="ARBA" id="ARBA00022748"/>
    </source>
</evidence>